<dbReference type="Pfam" id="PF07963">
    <property type="entry name" value="N_methyl"/>
    <property type="match status" value="1"/>
</dbReference>
<dbReference type="Gene3D" id="3.30.700.10">
    <property type="entry name" value="Glycoprotein, Type 4 Pilin"/>
    <property type="match status" value="1"/>
</dbReference>
<dbReference type="RefSeq" id="WP_110143194.1">
    <property type="nucleotide sequence ID" value="NZ_QHJG01000021.1"/>
</dbReference>
<dbReference type="InterPro" id="IPR045584">
    <property type="entry name" value="Pilin-like"/>
</dbReference>
<dbReference type="OrthoDB" id="5296638at2"/>
<reference evidence="3 5" key="2">
    <citation type="submission" date="2018-12" db="EMBL/GenBank/DDBJ databases">
        <title>Legionella sp,whole genome shotgun sequence.</title>
        <authorList>
            <person name="Wu H."/>
        </authorList>
    </citation>
    <scope>NUCLEOTIDE SEQUENCE [LARGE SCALE GENOMIC DNA]</scope>
    <source>
        <strain evidence="5">km489</strain>
        <strain evidence="3">Km489</strain>
    </source>
</reference>
<comment type="caution">
    <text evidence="2">The sequence shown here is derived from an EMBL/GenBank/DDBJ whole genome shotgun (WGS) entry which is preliminary data.</text>
</comment>
<feature type="transmembrane region" description="Helical" evidence="1">
    <location>
        <begin position="12"/>
        <end position="32"/>
    </location>
</feature>
<keyword evidence="1" id="KW-0472">Membrane</keyword>
<evidence type="ECO:0000313" key="4">
    <source>
        <dbReference type="Proteomes" id="UP000247152"/>
    </source>
</evidence>
<reference evidence="2 4" key="1">
    <citation type="submission" date="2018-05" db="EMBL/GenBank/DDBJ databases">
        <title>Legionella qingyii sp.nov., whole genome shotgun sequence.</title>
        <authorList>
            <person name="Wu H."/>
            <person name="Zhu Q."/>
            <person name="Hu C."/>
        </authorList>
    </citation>
    <scope>NUCLEOTIDE SEQUENCE [LARGE SCALE GENOMIC DNA]</scope>
    <source>
        <strain evidence="2 4">HEB18</strain>
    </source>
</reference>
<dbReference type="InterPro" id="IPR012902">
    <property type="entry name" value="N_methyl_site"/>
</dbReference>
<dbReference type="SUPFAM" id="SSF54523">
    <property type="entry name" value="Pili subunits"/>
    <property type="match status" value="1"/>
</dbReference>
<dbReference type="Proteomes" id="UP000247152">
    <property type="component" value="Unassembled WGS sequence"/>
</dbReference>
<dbReference type="NCBIfam" id="TIGR02532">
    <property type="entry name" value="IV_pilin_GFxxxE"/>
    <property type="match status" value="1"/>
</dbReference>
<keyword evidence="1" id="KW-0812">Transmembrane</keyword>
<evidence type="ECO:0000313" key="2">
    <source>
        <dbReference type="EMBL" id="PWY55252.1"/>
    </source>
</evidence>
<dbReference type="Proteomes" id="UP000287374">
    <property type="component" value="Unassembled WGS sequence"/>
</dbReference>
<sequence length="143" mass="15728">MQKTNQIRRKGFTLIELMIAIFIMAILAAIAYPCYVHFLLKVHRSDAMATLAQTQITLERCYAQNFSYNAPCNALPSFPQTSTQGFYSISLAHLGTTTYTLKATPIGSQTKDATCASMYLDQSNAKTAIDSSGVAQTICWNPT</sequence>
<accession>A0A317U3Y8</accession>
<evidence type="ECO:0000313" key="3">
    <source>
        <dbReference type="EMBL" id="RUR25538.1"/>
    </source>
</evidence>
<protein>
    <submittedName>
        <fullName evidence="2 3">Type IV pilin</fullName>
    </submittedName>
</protein>
<dbReference type="Pfam" id="PF16732">
    <property type="entry name" value="ComP_DUS"/>
    <property type="match status" value="1"/>
</dbReference>
<dbReference type="PROSITE" id="PS00409">
    <property type="entry name" value="PROKAR_NTER_METHYL"/>
    <property type="match status" value="1"/>
</dbReference>
<proteinExistence type="predicted"/>
<gene>
    <name evidence="2" type="ORF">DGG96_13590</name>
    <name evidence="3" type="ORF">ELY20_02640</name>
</gene>
<dbReference type="AlphaFoldDB" id="A0A317U3Y8"/>
<dbReference type="GO" id="GO:0043683">
    <property type="term" value="P:type IV pilus assembly"/>
    <property type="evidence" value="ECO:0007669"/>
    <property type="project" value="InterPro"/>
</dbReference>
<keyword evidence="5" id="KW-1185">Reference proteome</keyword>
<evidence type="ECO:0000256" key="1">
    <source>
        <dbReference type="SAM" id="Phobius"/>
    </source>
</evidence>
<keyword evidence="1" id="KW-1133">Transmembrane helix</keyword>
<name>A0A317U3Y8_9GAMM</name>
<dbReference type="EMBL" id="RZGX01000003">
    <property type="protein sequence ID" value="RUR25538.1"/>
    <property type="molecule type" value="Genomic_DNA"/>
</dbReference>
<dbReference type="EMBL" id="QHJG01000021">
    <property type="protein sequence ID" value="PWY55252.1"/>
    <property type="molecule type" value="Genomic_DNA"/>
</dbReference>
<organism evidence="2 4">
    <name type="scientific">Legionella qingyii</name>
    <dbReference type="NCBI Taxonomy" id="2184757"/>
    <lineage>
        <taxon>Bacteria</taxon>
        <taxon>Pseudomonadati</taxon>
        <taxon>Pseudomonadota</taxon>
        <taxon>Gammaproteobacteria</taxon>
        <taxon>Legionellales</taxon>
        <taxon>Legionellaceae</taxon>
        <taxon>Legionella</taxon>
    </lineage>
</organism>
<evidence type="ECO:0000313" key="5">
    <source>
        <dbReference type="Proteomes" id="UP000287374"/>
    </source>
</evidence>
<dbReference type="InterPro" id="IPR031982">
    <property type="entry name" value="PilE-like"/>
</dbReference>